<evidence type="ECO:0000259" key="1">
    <source>
        <dbReference type="SMART" id="SM00507"/>
    </source>
</evidence>
<dbReference type="Proteomes" id="UP001139971">
    <property type="component" value="Unassembled WGS sequence"/>
</dbReference>
<dbReference type="Gene3D" id="1.10.30.50">
    <property type="match status" value="1"/>
</dbReference>
<evidence type="ECO:0000313" key="2">
    <source>
        <dbReference type="EMBL" id="MDC8010952.1"/>
    </source>
</evidence>
<reference evidence="2" key="1">
    <citation type="submission" date="2023-02" db="EMBL/GenBank/DDBJ databases">
        <title>Tahibacter soli sp. nov. isolated from soil.</title>
        <authorList>
            <person name="Baek J.H."/>
            <person name="Lee J.K."/>
            <person name="Choi D.G."/>
            <person name="Jeon C.O."/>
        </authorList>
    </citation>
    <scope>NUCLEOTIDE SEQUENCE</scope>
    <source>
        <strain evidence="2">BL</strain>
    </source>
</reference>
<dbReference type="InterPro" id="IPR002711">
    <property type="entry name" value="HNH"/>
</dbReference>
<evidence type="ECO:0000313" key="3">
    <source>
        <dbReference type="Proteomes" id="UP001139971"/>
    </source>
</evidence>
<keyword evidence="2" id="KW-0540">Nuclease</keyword>
<accession>A0A9X3YGG4</accession>
<dbReference type="SMART" id="SM00507">
    <property type="entry name" value="HNHc"/>
    <property type="match status" value="1"/>
</dbReference>
<organism evidence="2 3">
    <name type="scientific">Tahibacter soli</name>
    <dbReference type="NCBI Taxonomy" id="2983605"/>
    <lineage>
        <taxon>Bacteria</taxon>
        <taxon>Pseudomonadati</taxon>
        <taxon>Pseudomonadota</taxon>
        <taxon>Gammaproteobacteria</taxon>
        <taxon>Lysobacterales</taxon>
        <taxon>Rhodanobacteraceae</taxon>
        <taxon>Tahibacter</taxon>
    </lineage>
</organism>
<keyword evidence="2" id="KW-0255">Endonuclease</keyword>
<keyword evidence="3" id="KW-1185">Reference proteome</keyword>
<protein>
    <submittedName>
        <fullName evidence="2">HNH endonuclease</fullName>
    </submittedName>
</protein>
<dbReference type="EMBL" id="JAOVZO020000001">
    <property type="protein sequence ID" value="MDC8010952.1"/>
    <property type="molecule type" value="Genomic_DNA"/>
</dbReference>
<name>A0A9X3YGG4_9GAMM</name>
<comment type="caution">
    <text evidence="2">The sequence shown here is derived from an EMBL/GenBank/DDBJ whole genome shotgun (WGS) entry which is preliminary data.</text>
</comment>
<dbReference type="GO" id="GO:0004519">
    <property type="term" value="F:endonuclease activity"/>
    <property type="evidence" value="ECO:0007669"/>
    <property type="project" value="UniProtKB-KW"/>
</dbReference>
<keyword evidence="2" id="KW-0378">Hydrolase</keyword>
<dbReference type="CDD" id="cd00085">
    <property type="entry name" value="HNHc"/>
    <property type="match status" value="1"/>
</dbReference>
<proteinExistence type="predicted"/>
<dbReference type="RefSeq" id="WP_263544840.1">
    <property type="nucleotide sequence ID" value="NZ_JAOVZO020000001.1"/>
</dbReference>
<sequence>MSLWLLVILWGNEDRQRYYLVAFPENRSGPKAEIHEVHPSTSGLLLGWRYAPRKGDGRNPERVALFEKTMGSAVAYFDATLKRKDLTAFLDDVFFAIRSRLLADDLQAGRPKRRGQPGKSEGFPEGRVIERWHHARERASKAVAQAKRRALAEHGRLACACCAFDFQETYGEVGVGFIEAHHAVPLSTLGPEGATTRPEDLVLVCSNCHRMLHRRRPWLTAGTIQKLVRRKKHL</sequence>
<dbReference type="InterPro" id="IPR003615">
    <property type="entry name" value="HNH_nuc"/>
</dbReference>
<dbReference type="AlphaFoldDB" id="A0A9X3YGG4"/>
<dbReference type="GO" id="GO:0003676">
    <property type="term" value="F:nucleic acid binding"/>
    <property type="evidence" value="ECO:0007669"/>
    <property type="project" value="InterPro"/>
</dbReference>
<dbReference type="GO" id="GO:0008270">
    <property type="term" value="F:zinc ion binding"/>
    <property type="evidence" value="ECO:0007669"/>
    <property type="project" value="InterPro"/>
</dbReference>
<feature type="domain" description="HNH nuclease" evidence="1">
    <location>
        <begin position="146"/>
        <end position="210"/>
    </location>
</feature>
<gene>
    <name evidence="2" type="ORF">OD750_000160</name>
</gene>
<dbReference type="Pfam" id="PF01844">
    <property type="entry name" value="HNH"/>
    <property type="match status" value="1"/>
</dbReference>